<evidence type="ECO:0000313" key="2">
    <source>
        <dbReference type="Proteomes" id="UP000316621"/>
    </source>
</evidence>
<evidence type="ECO:0000313" key="1">
    <source>
        <dbReference type="EMBL" id="RZC56364.1"/>
    </source>
</evidence>
<sequence>MLQVLYVGGDIERLNPEEEQWELVKELRVPKIQSGGMDPEYIIRGTSTNKMMYTTSKWWP</sequence>
<dbReference type="Gramene" id="RZC56364">
    <property type="protein sequence ID" value="RZC56364"/>
    <property type="gene ID" value="C5167_015225"/>
</dbReference>
<dbReference type="EMBL" id="CM010717">
    <property type="protein sequence ID" value="RZC56364.1"/>
    <property type="molecule type" value="Genomic_DNA"/>
</dbReference>
<reference evidence="1 2" key="1">
    <citation type="journal article" date="2018" name="Science">
        <title>The opium poppy genome and morphinan production.</title>
        <authorList>
            <person name="Guo L."/>
            <person name="Winzer T."/>
            <person name="Yang X."/>
            <person name="Li Y."/>
            <person name="Ning Z."/>
            <person name="He Z."/>
            <person name="Teodor R."/>
            <person name="Lu Y."/>
            <person name="Bowser T.A."/>
            <person name="Graham I.A."/>
            <person name="Ye K."/>
        </authorList>
    </citation>
    <scope>NUCLEOTIDE SEQUENCE [LARGE SCALE GENOMIC DNA]</scope>
    <source>
        <strain evidence="2">cv. HN1</strain>
        <tissue evidence="1">Leaves</tissue>
    </source>
</reference>
<gene>
    <name evidence="1" type="ORF">C5167_015225</name>
</gene>
<proteinExistence type="predicted"/>
<dbReference type="AlphaFoldDB" id="A0A4Y7J5E9"/>
<organism evidence="1 2">
    <name type="scientific">Papaver somniferum</name>
    <name type="common">Opium poppy</name>
    <dbReference type="NCBI Taxonomy" id="3469"/>
    <lineage>
        <taxon>Eukaryota</taxon>
        <taxon>Viridiplantae</taxon>
        <taxon>Streptophyta</taxon>
        <taxon>Embryophyta</taxon>
        <taxon>Tracheophyta</taxon>
        <taxon>Spermatophyta</taxon>
        <taxon>Magnoliopsida</taxon>
        <taxon>Ranunculales</taxon>
        <taxon>Papaveraceae</taxon>
        <taxon>Papaveroideae</taxon>
        <taxon>Papaver</taxon>
    </lineage>
</organism>
<name>A0A4Y7J5E9_PAPSO</name>
<accession>A0A4Y7J5E9</accession>
<dbReference type="Proteomes" id="UP000316621">
    <property type="component" value="Chromosome 3"/>
</dbReference>
<protein>
    <submittedName>
        <fullName evidence="1">Uncharacterized protein</fullName>
    </submittedName>
</protein>
<keyword evidence="2" id="KW-1185">Reference proteome</keyword>